<sequence length="58" mass="6878">MTFMAGMCSYFFQIFKKQFLSIHPKKLVLTFCIALSLYICNYQHDFYVCAAHNIRYAP</sequence>
<reference evidence="1" key="1">
    <citation type="submission" date="2014-12" db="EMBL/GenBank/DDBJ databases">
        <title>Insight into the proteome of Arion vulgaris.</title>
        <authorList>
            <person name="Aradska J."/>
            <person name="Bulat T."/>
            <person name="Smidak R."/>
            <person name="Sarate P."/>
            <person name="Gangsoo J."/>
            <person name="Sialana F."/>
            <person name="Bilban M."/>
            <person name="Lubec G."/>
        </authorList>
    </citation>
    <scope>NUCLEOTIDE SEQUENCE</scope>
    <source>
        <tissue evidence="1">Skin</tissue>
    </source>
</reference>
<evidence type="ECO:0000313" key="1">
    <source>
        <dbReference type="EMBL" id="CEK60531.1"/>
    </source>
</evidence>
<name>A0A0B6YXW0_9EUPU</name>
<protein>
    <submittedName>
        <fullName evidence="1">Uncharacterized protein</fullName>
    </submittedName>
</protein>
<gene>
    <name evidence="1" type="primary">ORF39666</name>
</gene>
<dbReference type="EMBL" id="HACG01013666">
    <property type="protein sequence ID" value="CEK60531.1"/>
    <property type="molecule type" value="Transcribed_RNA"/>
</dbReference>
<dbReference type="AlphaFoldDB" id="A0A0B6YXW0"/>
<accession>A0A0B6YXW0</accession>
<organism evidence="1">
    <name type="scientific">Arion vulgaris</name>
    <dbReference type="NCBI Taxonomy" id="1028688"/>
    <lineage>
        <taxon>Eukaryota</taxon>
        <taxon>Metazoa</taxon>
        <taxon>Spiralia</taxon>
        <taxon>Lophotrochozoa</taxon>
        <taxon>Mollusca</taxon>
        <taxon>Gastropoda</taxon>
        <taxon>Heterobranchia</taxon>
        <taxon>Euthyneura</taxon>
        <taxon>Panpulmonata</taxon>
        <taxon>Eupulmonata</taxon>
        <taxon>Stylommatophora</taxon>
        <taxon>Helicina</taxon>
        <taxon>Arionoidea</taxon>
        <taxon>Arionidae</taxon>
        <taxon>Arion</taxon>
    </lineage>
</organism>
<proteinExistence type="predicted"/>